<feature type="transmembrane region" description="Helical" evidence="1">
    <location>
        <begin position="244"/>
        <end position="265"/>
    </location>
</feature>
<evidence type="ECO:0000313" key="3">
    <source>
        <dbReference type="EMBL" id="SMO96312.1"/>
    </source>
</evidence>
<accession>A0A521FJB2</accession>
<evidence type="ECO:0000313" key="4">
    <source>
        <dbReference type="Proteomes" id="UP000317484"/>
    </source>
</evidence>
<dbReference type="Proteomes" id="UP000317484">
    <property type="component" value="Unassembled WGS sequence"/>
</dbReference>
<keyword evidence="4" id="KW-1185">Reference proteome</keyword>
<feature type="transmembrane region" description="Helical" evidence="1">
    <location>
        <begin position="272"/>
        <end position="290"/>
    </location>
</feature>
<feature type="transmembrane region" description="Helical" evidence="1">
    <location>
        <begin position="189"/>
        <end position="207"/>
    </location>
</feature>
<organism evidence="3 4">
    <name type="scientific">Geodermatophilus aquaeductus</name>
    <dbReference type="NCBI Taxonomy" id="1564161"/>
    <lineage>
        <taxon>Bacteria</taxon>
        <taxon>Bacillati</taxon>
        <taxon>Actinomycetota</taxon>
        <taxon>Actinomycetes</taxon>
        <taxon>Geodermatophilales</taxon>
        <taxon>Geodermatophilaceae</taxon>
        <taxon>Geodermatophilus</taxon>
    </lineage>
</organism>
<dbReference type="AlphaFoldDB" id="A0A521FJB2"/>
<keyword evidence="1" id="KW-1133">Transmembrane helix</keyword>
<evidence type="ECO:0000256" key="2">
    <source>
        <dbReference type="SAM" id="SignalP"/>
    </source>
</evidence>
<gene>
    <name evidence="3" type="ORF">SAMN06273567_109180</name>
</gene>
<feature type="transmembrane region" description="Helical" evidence="1">
    <location>
        <begin position="214"/>
        <end position="232"/>
    </location>
</feature>
<keyword evidence="1" id="KW-0812">Transmembrane</keyword>
<feature type="chain" id="PRO_5021740319" evidence="2">
    <location>
        <begin position="27"/>
        <end position="356"/>
    </location>
</feature>
<keyword evidence="2" id="KW-0732">Signal</keyword>
<dbReference type="EMBL" id="FXTJ01000009">
    <property type="protein sequence ID" value="SMO96312.1"/>
    <property type="molecule type" value="Genomic_DNA"/>
</dbReference>
<evidence type="ECO:0000256" key="1">
    <source>
        <dbReference type="SAM" id="Phobius"/>
    </source>
</evidence>
<feature type="transmembrane region" description="Helical" evidence="1">
    <location>
        <begin position="310"/>
        <end position="334"/>
    </location>
</feature>
<keyword evidence="1" id="KW-0472">Membrane</keyword>
<feature type="signal peptide" evidence="2">
    <location>
        <begin position="1"/>
        <end position="26"/>
    </location>
</feature>
<sequence>MTARRLSAVLLAAVVVVLTSATPAAAHTDRGVAGSDYDGRVLGTSVSMPGVTVRVTEFGDSLELLNGSASTVTVYGYSDEEYLRIGPDGVWRNANSPATYINIRRDGAVSLPARADARATPAWEQVSTQPEYSWHDHRTHWMSPNPPPQVTAAPEAEHTIFTWEVPLALDGAPVLVTGELTWSPPPRGAVWWPLYALIVLAGALAGFRARTLRPLAALLTLSTTAAVWHLVATPQSGLTALDRGLALGQASLPTLLIAAVTVLAVRAAWRGNGLLAGILAALIGFTHLVQGLPDMDVLWSANVITGGPTVLARLSVALLILGGLGLMAGAAGAVRRFPPQPEDAVAPGDRPSTVAG</sequence>
<protein>
    <submittedName>
        <fullName evidence="3">Uncharacterized protein</fullName>
    </submittedName>
</protein>
<name>A0A521FJB2_9ACTN</name>
<reference evidence="3 4" key="1">
    <citation type="submission" date="2017-05" db="EMBL/GenBank/DDBJ databases">
        <authorList>
            <person name="Varghese N."/>
            <person name="Submissions S."/>
        </authorList>
    </citation>
    <scope>NUCLEOTIDE SEQUENCE [LARGE SCALE GENOMIC DNA]</scope>
    <source>
        <strain evidence="3 4">DSM 46834</strain>
    </source>
</reference>
<proteinExistence type="predicted"/>